<comment type="caution">
    <text evidence="2">The sequence shown here is derived from an EMBL/GenBank/DDBJ whole genome shotgun (WGS) entry which is preliminary data.</text>
</comment>
<dbReference type="PANTHER" id="PTHR10174">
    <property type="entry name" value="ALPHA-TOCOPHEROL TRANSFER PROTEIN-RELATED"/>
    <property type="match status" value="1"/>
</dbReference>
<evidence type="ECO:0000313" key="3">
    <source>
        <dbReference type="Proteomes" id="UP000037460"/>
    </source>
</evidence>
<dbReference type="OrthoDB" id="1434354at2759"/>
<evidence type="ECO:0000259" key="1">
    <source>
        <dbReference type="PROSITE" id="PS50191"/>
    </source>
</evidence>
<gene>
    <name evidence="2" type="ORF">Ctob_006013</name>
</gene>
<dbReference type="Proteomes" id="UP000037460">
    <property type="component" value="Unassembled WGS sequence"/>
</dbReference>
<feature type="domain" description="CRAL-TRIO" evidence="1">
    <location>
        <begin position="1"/>
        <end position="112"/>
    </location>
</feature>
<dbReference type="AlphaFoldDB" id="A0A0M0J8K5"/>
<dbReference type="Gene3D" id="3.40.525.10">
    <property type="entry name" value="CRAL-TRIO lipid binding domain"/>
    <property type="match status" value="1"/>
</dbReference>
<keyword evidence="3" id="KW-1185">Reference proteome</keyword>
<reference evidence="3" key="1">
    <citation type="journal article" date="2015" name="PLoS Genet.">
        <title>Genome Sequence and Transcriptome Analyses of Chrysochromulina tobin: Metabolic Tools for Enhanced Algal Fitness in the Prominent Order Prymnesiales (Haptophyceae).</title>
        <authorList>
            <person name="Hovde B.T."/>
            <person name="Deodato C.R."/>
            <person name="Hunsperger H.M."/>
            <person name="Ryken S.A."/>
            <person name="Yost W."/>
            <person name="Jha R.K."/>
            <person name="Patterson J."/>
            <person name="Monnat R.J. Jr."/>
            <person name="Barlow S.B."/>
            <person name="Starkenburg S.R."/>
            <person name="Cattolico R.A."/>
        </authorList>
    </citation>
    <scope>NUCLEOTIDE SEQUENCE</scope>
    <source>
        <strain evidence="3">CCMP291</strain>
    </source>
</reference>
<dbReference type="InterPro" id="IPR001251">
    <property type="entry name" value="CRAL-TRIO_dom"/>
</dbReference>
<accession>A0A0M0J8K5</accession>
<name>A0A0M0J8K5_9EUKA</name>
<dbReference type="InterPro" id="IPR036865">
    <property type="entry name" value="CRAL-TRIO_dom_sf"/>
</dbReference>
<protein>
    <submittedName>
        <fullName evidence="2">Cral trio domain-containing protein</fullName>
    </submittedName>
</protein>
<evidence type="ECO:0000313" key="2">
    <source>
        <dbReference type="EMBL" id="KOO22543.1"/>
    </source>
</evidence>
<organism evidence="2 3">
    <name type="scientific">Chrysochromulina tobinii</name>
    <dbReference type="NCBI Taxonomy" id="1460289"/>
    <lineage>
        <taxon>Eukaryota</taxon>
        <taxon>Haptista</taxon>
        <taxon>Haptophyta</taxon>
        <taxon>Prymnesiophyceae</taxon>
        <taxon>Prymnesiales</taxon>
        <taxon>Chrysochromulinaceae</taxon>
        <taxon>Chrysochromulina</taxon>
    </lineage>
</organism>
<proteinExistence type="predicted"/>
<dbReference type="PROSITE" id="PS50191">
    <property type="entry name" value="CRAL_TRIO"/>
    <property type="match status" value="1"/>
</dbReference>
<dbReference type="CDD" id="cd00170">
    <property type="entry name" value="SEC14"/>
    <property type="match status" value="1"/>
</dbReference>
<dbReference type="Pfam" id="PF00650">
    <property type="entry name" value="CRAL_TRIO"/>
    <property type="match status" value="1"/>
</dbReference>
<dbReference type="EMBL" id="JWZX01003270">
    <property type="protein sequence ID" value="KOO22543.1"/>
    <property type="molecule type" value="Genomic_DNA"/>
</dbReference>
<sequence>MLYALRNPDAQRKGVCLVHDMRGIQLRNLDSSVPRLIFTTVLPNLPIRVGRIILFNPPWVVGRVILPIVLTFMSSKLKSRLVVINGKPEPIFEYVSRDNLPTELGGSFEVDAEKIVANAAKIARLGAD</sequence>
<dbReference type="SUPFAM" id="SSF52087">
    <property type="entry name" value="CRAL/TRIO domain"/>
    <property type="match status" value="1"/>
</dbReference>